<keyword evidence="4" id="KW-1015">Disulfide bond</keyword>
<dbReference type="SMART" id="SM00263">
    <property type="entry name" value="LYZ1"/>
    <property type="match status" value="1"/>
</dbReference>
<dbReference type="PROSITE" id="PS51348">
    <property type="entry name" value="GLYCOSYL_HYDROL_F22_2"/>
    <property type="match status" value="1"/>
</dbReference>
<evidence type="ECO:0000256" key="2">
    <source>
        <dbReference type="ARBA" id="ARBA00012732"/>
    </source>
</evidence>
<dbReference type="Proteomes" id="UP000466442">
    <property type="component" value="Unassembled WGS sequence"/>
</dbReference>
<dbReference type="SUPFAM" id="SSF53955">
    <property type="entry name" value="Lysozyme-like"/>
    <property type="match status" value="1"/>
</dbReference>
<evidence type="ECO:0000256" key="1">
    <source>
        <dbReference type="ARBA" id="ARBA00000632"/>
    </source>
</evidence>
<dbReference type="AlphaFoldDB" id="A0A8S9XB50"/>
<keyword evidence="8" id="KW-1185">Reference proteome</keyword>
<comment type="catalytic activity">
    <reaction evidence="1">
        <text>Hydrolysis of (1-&gt;4)-beta-linkages between N-acetylmuramic acid and N-acetyl-D-glucosamine residues in a peptidoglycan and between N-acetyl-D-glucosamine residues in chitodextrins.</text>
        <dbReference type="EC" id="3.2.1.17"/>
    </reaction>
</comment>
<dbReference type="Pfam" id="PF00062">
    <property type="entry name" value="Lys"/>
    <property type="match status" value="1"/>
</dbReference>
<evidence type="ECO:0000256" key="3">
    <source>
        <dbReference type="ARBA" id="ARBA00022638"/>
    </source>
</evidence>
<keyword evidence="5" id="KW-0326">Glycosidase</keyword>
<dbReference type="InterPro" id="IPR023346">
    <property type="entry name" value="Lysozyme-like_dom_sf"/>
</dbReference>
<dbReference type="OrthoDB" id="17373at2759"/>
<comment type="caution">
    <text evidence="7">The sequence shown here is derived from an EMBL/GenBank/DDBJ whole genome shotgun (WGS) entry which is preliminary data.</text>
</comment>
<reference evidence="7" key="1">
    <citation type="journal article" date="2021" name="Mol. Ecol. Resour.">
        <title>Apolygus lucorum genome provides insights into omnivorousness and mesophyll feeding.</title>
        <authorList>
            <person name="Liu Y."/>
            <person name="Liu H."/>
            <person name="Wang H."/>
            <person name="Huang T."/>
            <person name="Liu B."/>
            <person name="Yang B."/>
            <person name="Yin L."/>
            <person name="Li B."/>
            <person name="Zhang Y."/>
            <person name="Zhang S."/>
            <person name="Jiang F."/>
            <person name="Zhang X."/>
            <person name="Ren Y."/>
            <person name="Wang B."/>
            <person name="Wang S."/>
            <person name="Lu Y."/>
            <person name="Wu K."/>
            <person name="Fan W."/>
            <person name="Wang G."/>
        </authorList>
    </citation>
    <scope>NUCLEOTIDE SEQUENCE</scope>
    <source>
        <strain evidence="7">12Hb</strain>
    </source>
</reference>
<dbReference type="InterPro" id="IPR001916">
    <property type="entry name" value="Glyco_hydro_22"/>
</dbReference>
<dbReference type="EMBL" id="WIXP02000008">
    <property type="protein sequence ID" value="KAF6206242.1"/>
    <property type="molecule type" value="Genomic_DNA"/>
</dbReference>
<protein>
    <recommendedName>
        <fullName evidence="2">lysozyme</fullName>
        <ecNumber evidence="2">3.2.1.17</ecNumber>
    </recommendedName>
</protein>
<evidence type="ECO:0000256" key="4">
    <source>
        <dbReference type="ARBA" id="ARBA00023157"/>
    </source>
</evidence>
<keyword evidence="5" id="KW-0378">Hydrolase</keyword>
<keyword evidence="3" id="KW-0081">Bacteriolytic enzyme</keyword>
<name>A0A8S9XB50_APOLU</name>
<accession>A0A8S9XB50</accession>
<dbReference type="GO" id="GO:0042742">
    <property type="term" value="P:defense response to bacterium"/>
    <property type="evidence" value="ECO:0007669"/>
    <property type="project" value="UniProtKB-KW"/>
</dbReference>
<organism evidence="7 8">
    <name type="scientific">Apolygus lucorum</name>
    <name type="common">Small green plant bug</name>
    <name type="synonym">Lygocoris lucorum</name>
    <dbReference type="NCBI Taxonomy" id="248454"/>
    <lineage>
        <taxon>Eukaryota</taxon>
        <taxon>Metazoa</taxon>
        <taxon>Ecdysozoa</taxon>
        <taxon>Arthropoda</taxon>
        <taxon>Hexapoda</taxon>
        <taxon>Insecta</taxon>
        <taxon>Pterygota</taxon>
        <taxon>Neoptera</taxon>
        <taxon>Paraneoptera</taxon>
        <taxon>Hemiptera</taxon>
        <taxon>Heteroptera</taxon>
        <taxon>Panheteroptera</taxon>
        <taxon>Cimicomorpha</taxon>
        <taxon>Miridae</taxon>
        <taxon>Mirini</taxon>
        <taxon>Apolygus</taxon>
    </lineage>
</organism>
<dbReference type="PANTHER" id="PTHR11407">
    <property type="entry name" value="LYSOZYME C"/>
    <property type="match status" value="1"/>
</dbReference>
<dbReference type="EC" id="3.2.1.17" evidence="2"/>
<dbReference type="PROSITE" id="PS00128">
    <property type="entry name" value="GLYCOSYL_HYDROL_F22_1"/>
    <property type="match status" value="1"/>
</dbReference>
<feature type="domain" description="Glycosyl hydrolases family 22 (GH22)" evidence="6">
    <location>
        <begin position="81"/>
        <end position="99"/>
    </location>
</feature>
<dbReference type="GO" id="GO:0031640">
    <property type="term" value="P:killing of cells of another organism"/>
    <property type="evidence" value="ECO:0007669"/>
    <property type="project" value="UniProtKB-KW"/>
</dbReference>
<keyword evidence="3" id="KW-0929">Antimicrobial</keyword>
<dbReference type="PANTHER" id="PTHR11407:SF63">
    <property type="entry name" value="LYSOZYME C"/>
    <property type="match status" value="1"/>
</dbReference>
<sequence>MWRLAVTTLVILSLLDVAYLKMFGICELALTLADEKYHVPLSQIPTWVCMAMYTSGLDTSHNYTGYFGLFGISGQHWCGQCDITCDKLTNDDLSEDVACAQLIYNRYNSENSSGFNAWGGYYHTCNENNRLYIMTNCISFWNNFLPRFPEDERYRIWTILRSHRSAEPKEDEVATPSEANTIIRQTSLHIVKLAITIMFTICYSNSLGF</sequence>
<dbReference type="InterPro" id="IPR019799">
    <property type="entry name" value="Glyco_hydro_22_CS"/>
</dbReference>
<dbReference type="Gene3D" id="1.10.530.10">
    <property type="match status" value="1"/>
</dbReference>
<evidence type="ECO:0000259" key="6">
    <source>
        <dbReference type="PROSITE" id="PS00128"/>
    </source>
</evidence>
<evidence type="ECO:0000313" key="7">
    <source>
        <dbReference type="EMBL" id="KAF6206242.1"/>
    </source>
</evidence>
<evidence type="ECO:0000256" key="5">
    <source>
        <dbReference type="ARBA" id="ARBA00023295"/>
    </source>
</evidence>
<proteinExistence type="predicted"/>
<dbReference type="GO" id="GO:0003796">
    <property type="term" value="F:lysozyme activity"/>
    <property type="evidence" value="ECO:0007669"/>
    <property type="project" value="UniProtKB-EC"/>
</dbReference>
<gene>
    <name evidence="7" type="ORF">GE061_017471</name>
</gene>
<evidence type="ECO:0000313" key="8">
    <source>
        <dbReference type="Proteomes" id="UP000466442"/>
    </source>
</evidence>